<dbReference type="AlphaFoldDB" id="A0A194X2E6"/>
<dbReference type="Proteomes" id="UP000070700">
    <property type="component" value="Unassembled WGS sequence"/>
</dbReference>
<feature type="chain" id="PRO_5008267799" description="SnoaL-like domain-containing protein" evidence="1">
    <location>
        <begin position="19"/>
        <end position="170"/>
    </location>
</feature>
<reference evidence="3 4" key="1">
    <citation type="submission" date="2015-10" db="EMBL/GenBank/DDBJ databases">
        <title>Full genome of DAOMC 229536 Phialocephala scopiformis, a fungal endophyte of spruce producing the potent anti-insectan compound rugulosin.</title>
        <authorList>
            <consortium name="DOE Joint Genome Institute"/>
            <person name="Walker A.K."/>
            <person name="Frasz S.L."/>
            <person name="Seifert K.A."/>
            <person name="Miller J.D."/>
            <person name="Mondo S.J."/>
            <person name="Labutti K."/>
            <person name="Lipzen A."/>
            <person name="Dockter R."/>
            <person name="Kennedy M."/>
            <person name="Grigoriev I.V."/>
            <person name="Spatafora J.W."/>
        </authorList>
    </citation>
    <scope>NUCLEOTIDE SEQUENCE [LARGE SCALE GENOMIC DNA]</scope>
    <source>
        <strain evidence="3 4">CBS 120377</strain>
    </source>
</reference>
<dbReference type="OrthoDB" id="2148716at2759"/>
<protein>
    <recommendedName>
        <fullName evidence="2">SnoaL-like domain-containing protein</fullName>
    </recommendedName>
</protein>
<dbReference type="GeneID" id="28825103"/>
<keyword evidence="1" id="KW-0732">Signal</keyword>
<evidence type="ECO:0000259" key="2">
    <source>
        <dbReference type="Pfam" id="PF13577"/>
    </source>
</evidence>
<organism evidence="3 4">
    <name type="scientific">Mollisia scopiformis</name>
    <name type="common">Conifer needle endophyte fungus</name>
    <name type="synonym">Phialocephala scopiformis</name>
    <dbReference type="NCBI Taxonomy" id="149040"/>
    <lineage>
        <taxon>Eukaryota</taxon>
        <taxon>Fungi</taxon>
        <taxon>Dikarya</taxon>
        <taxon>Ascomycota</taxon>
        <taxon>Pezizomycotina</taxon>
        <taxon>Leotiomycetes</taxon>
        <taxon>Helotiales</taxon>
        <taxon>Mollisiaceae</taxon>
        <taxon>Mollisia</taxon>
    </lineage>
</organism>
<evidence type="ECO:0000256" key="1">
    <source>
        <dbReference type="SAM" id="SignalP"/>
    </source>
</evidence>
<gene>
    <name evidence="3" type="ORF">LY89DRAFT_686845</name>
</gene>
<proteinExistence type="predicted"/>
<dbReference type="InterPro" id="IPR032710">
    <property type="entry name" value="NTF2-like_dom_sf"/>
</dbReference>
<sequence length="170" mass="18426">MRFLSILSLAIAASSAQASTFPGYSFTTEPTSEIKNVLSHYCIILDTKTYSDLSKVYTSDAVADFTTIGLGVLKGLPAIETAMNASLFGIPTQHGMTTSYVSDISEKSANATSYYTLQQFGTGNNTGQLFTVWGKWVDELVYDNSTWKVKNRQVVAMGGPLIGNFIVPTH</sequence>
<dbReference type="EMBL" id="KQ947420">
    <property type="protein sequence ID" value="KUJ14366.1"/>
    <property type="molecule type" value="Genomic_DNA"/>
</dbReference>
<dbReference type="Pfam" id="PF13577">
    <property type="entry name" value="SnoaL_4"/>
    <property type="match status" value="1"/>
</dbReference>
<feature type="signal peptide" evidence="1">
    <location>
        <begin position="1"/>
        <end position="18"/>
    </location>
</feature>
<dbReference type="Gene3D" id="3.10.450.50">
    <property type="match status" value="1"/>
</dbReference>
<dbReference type="RefSeq" id="XP_018068721.1">
    <property type="nucleotide sequence ID" value="XM_018215377.1"/>
</dbReference>
<keyword evidence="4" id="KW-1185">Reference proteome</keyword>
<dbReference type="SUPFAM" id="SSF54427">
    <property type="entry name" value="NTF2-like"/>
    <property type="match status" value="1"/>
</dbReference>
<dbReference type="InterPro" id="IPR037401">
    <property type="entry name" value="SnoaL-like"/>
</dbReference>
<dbReference type="KEGG" id="psco:LY89DRAFT_686845"/>
<accession>A0A194X2E6</accession>
<feature type="domain" description="SnoaL-like" evidence="2">
    <location>
        <begin position="31"/>
        <end position="152"/>
    </location>
</feature>
<name>A0A194X2E6_MOLSC</name>
<dbReference type="InParanoid" id="A0A194X2E6"/>
<evidence type="ECO:0000313" key="4">
    <source>
        <dbReference type="Proteomes" id="UP000070700"/>
    </source>
</evidence>
<evidence type="ECO:0000313" key="3">
    <source>
        <dbReference type="EMBL" id="KUJ14366.1"/>
    </source>
</evidence>